<keyword evidence="6" id="KW-0159">Chromosome partition</keyword>
<evidence type="ECO:0000256" key="5">
    <source>
        <dbReference type="ARBA" id="ARBA00022776"/>
    </source>
</evidence>
<dbReference type="Pfam" id="PF04824">
    <property type="entry name" value="Rad21_Rec8"/>
    <property type="match status" value="1"/>
</dbReference>
<dbReference type="GO" id="GO:0007059">
    <property type="term" value="P:chromosome segregation"/>
    <property type="evidence" value="ECO:0007669"/>
    <property type="project" value="UniProtKB-KW"/>
</dbReference>
<evidence type="ECO:0000256" key="9">
    <source>
        <dbReference type="SAM" id="MobiDB-lite"/>
    </source>
</evidence>
<dbReference type="InterPro" id="IPR036390">
    <property type="entry name" value="WH_DNA-bd_sf"/>
</dbReference>
<evidence type="ECO:0000259" key="10">
    <source>
        <dbReference type="Pfam" id="PF04504"/>
    </source>
</evidence>
<evidence type="ECO:0000256" key="2">
    <source>
        <dbReference type="ARBA" id="ARBA00009870"/>
    </source>
</evidence>
<reference evidence="12" key="1">
    <citation type="submission" date="2019-12" db="EMBL/GenBank/DDBJ databases">
        <title>Genome sequencing and annotation of Brassica cretica.</title>
        <authorList>
            <person name="Studholme D.J."/>
            <person name="Sarris P.F."/>
        </authorList>
    </citation>
    <scope>NUCLEOTIDE SEQUENCE</scope>
    <source>
        <strain evidence="12">PFS-001/15</strain>
        <tissue evidence="12">Leaf</tissue>
    </source>
</reference>
<dbReference type="PANTHER" id="PTHR12585">
    <property type="entry name" value="SCC1 / RAD21 FAMILY MEMBER"/>
    <property type="match status" value="1"/>
</dbReference>
<dbReference type="AlphaFoldDB" id="A0A8S9LQW1"/>
<dbReference type="FunFam" id="1.10.10.580:FF:000002">
    <property type="entry name" value="Sister chromatid cohesion 1 protein 4"/>
    <property type="match status" value="1"/>
</dbReference>
<keyword evidence="7" id="KW-0539">Nucleus</keyword>
<dbReference type="InterPro" id="IPR023093">
    <property type="entry name" value="ScpA-like_C"/>
</dbReference>
<feature type="domain" description="Glabrous enhancer-binding protein-like DBD" evidence="10">
    <location>
        <begin position="260"/>
        <end position="344"/>
    </location>
</feature>
<evidence type="ECO:0000256" key="1">
    <source>
        <dbReference type="ARBA" id="ARBA00004123"/>
    </source>
</evidence>
<comment type="similarity">
    <text evidence="2">Belongs to the rad21 family.</text>
</comment>
<name>A0A8S9LQW1_BRACR</name>
<evidence type="ECO:0000256" key="8">
    <source>
        <dbReference type="ARBA" id="ARBA00064543"/>
    </source>
</evidence>
<protein>
    <recommendedName>
        <fullName evidence="14">Rad21/Rec8-like protein C-terminal eukaryotic domain-containing protein</fullName>
    </recommendedName>
</protein>
<keyword evidence="5" id="KW-0498">Mitosis</keyword>
<sequence length="452" mass="51384">METPQAAGLAELKITVPEMVSASSIAAESAHQTKVAPETPMKPAEPTYIAPETPAVSERVEIAPDTPVRESMSKRYFEDPETCEQETRPSNSFTFFDECLSEFCEDRRDLDAILMNEEVNAHETEDLQQETWSARTRNVAKFLEKTFLEQREKGEEEKASLLQLCRGRTQKESARLFYETLVLKTKGYLEVKQDHPYSDILLSRFTGRHEASYYVAEGFSLVHDVENQLSGFENWPFQSPVICTLEPEAMIKKKTLASSSRIWNEEDELTVLKGLVDYQAQKGNEPKSNWADFYRFLGGSITGKFSKEQVLTKIRKLKAKFIASMQKGNTSKSEAFLLSKRIWGLQNVSDQSANHTKSGEEMANHEPSNNEVTKADFEGNDESWAVRDAFETMVSKGLSDYQKKLQLGKLMNLGSGKRRELSDEWKELCAEEVKLNIKRFKFSAVLAEAAKW</sequence>
<evidence type="ECO:0000256" key="7">
    <source>
        <dbReference type="ARBA" id="ARBA00023242"/>
    </source>
</evidence>
<evidence type="ECO:0000256" key="3">
    <source>
        <dbReference type="ARBA" id="ARBA00010820"/>
    </source>
</evidence>
<dbReference type="GO" id="GO:0008278">
    <property type="term" value="C:cohesin complex"/>
    <property type="evidence" value="ECO:0007669"/>
    <property type="project" value="InterPro"/>
</dbReference>
<gene>
    <name evidence="12" type="ORF">F2Q68_00044689</name>
</gene>
<dbReference type="Gene3D" id="1.10.10.580">
    <property type="entry name" value="Structural maintenance of chromosome 1. Chain E"/>
    <property type="match status" value="1"/>
</dbReference>
<dbReference type="GO" id="GO:0007062">
    <property type="term" value="P:sister chromatid cohesion"/>
    <property type="evidence" value="ECO:0007669"/>
    <property type="project" value="InterPro"/>
</dbReference>
<organism evidence="12 13">
    <name type="scientific">Brassica cretica</name>
    <name type="common">Mustard</name>
    <dbReference type="NCBI Taxonomy" id="69181"/>
    <lineage>
        <taxon>Eukaryota</taxon>
        <taxon>Viridiplantae</taxon>
        <taxon>Streptophyta</taxon>
        <taxon>Embryophyta</taxon>
        <taxon>Tracheophyta</taxon>
        <taxon>Spermatophyta</taxon>
        <taxon>Magnoliopsida</taxon>
        <taxon>eudicotyledons</taxon>
        <taxon>Gunneridae</taxon>
        <taxon>Pentapetalae</taxon>
        <taxon>rosids</taxon>
        <taxon>malvids</taxon>
        <taxon>Brassicales</taxon>
        <taxon>Brassicaceae</taxon>
        <taxon>Brassiceae</taxon>
        <taxon>Brassica</taxon>
    </lineage>
</organism>
<dbReference type="GO" id="GO:0005634">
    <property type="term" value="C:nucleus"/>
    <property type="evidence" value="ECO:0007669"/>
    <property type="project" value="UniProtKB-SubCell"/>
</dbReference>
<evidence type="ECO:0000256" key="4">
    <source>
        <dbReference type="ARBA" id="ARBA00022618"/>
    </source>
</evidence>
<dbReference type="GO" id="GO:0003682">
    <property type="term" value="F:chromatin binding"/>
    <property type="evidence" value="ECO:0007669"/>
    <property type="project" value="TreeGrafter"/>
</dbReference>
<keyword evidence="4" id="KW-0132">Cell division</keyword>
<dbReference type="PANTHER" id="PTHR12585:SF73">
    <property type="entry name" value="SISTER CHROMATID COHESION 1 PROTEIN 2"/>
    <property type="match status" value="1"/>
</dbReference>
<comment type="subunit">
    <text evidence="8">Component of the cohesin complex.</text>
</comment>
<accession>A0A8S9LQW1</accession>
<evidence type="ECO:0000313" key="13">
    <source>
        <dbReference type="Proteomes" id="UP000712281"/>
    </source>
</evidence>
<comment type="similarity">
    <text evidence="3">Belongs to the GeBP family.</text>
</comment>
<dbReference type="EMBL" id="QGKW02000276">
    <property type="protein sequence ID" value="KAF2608952.1"/>
    <property type="molecule type" value="Genomic_DNA"/>
</dbReference>
<dbReference type="Proteomes" id="UP000712281">
    <property type="component" value="Unassembled WGS sequence"/>
</dbReference>
<proteinExistence type="inferred from homology"/>
<evidence type="ECO:0000313" key="12">
    <source>
        <dbReference type="EMBL" id="KAF2608952.1"/>
    </source>
</evidence>
<dbReference type="SUPFAM" id="SSF46785">
    <property type="entry name" value="Winged helix' DNA-binding domain"/>
    <property type="match status" value="1"/>
</dbReference>
<feature type="region of interest" description="Disordered" evidence="9">
    <location>
        <begin position="350"/>
        <end position="377"/>
    </location>
</feature>
<keyword evidence="5" id="KW-0131">Cell cycle</keyword>
<feature type="domain" description="Rad21/Rec8-like protein C-terminal eukaryotic" evidence="11">
    <location>
        <begin position="155"/>
        <end position="204"/>
    </location>
</feature>
<comment type="caution">
    <text evidence="12">The sequence shown here is derived from an EMBL/GenBank/DDBJ whole genome shotgun (WGS) entry which is preliminary data.</text>
</comment>
<dbReference type="GO" id="GO:1990414">
    <property type="term" value="P:replication-born double-strand break repair via sister chromatid exchange"/>
    <property type="evidence" value="ECO:0007669"/>
    <property type="project" value="TreeGrafter"/>
</dbReference>
<dbReference type="InterPro" id="IPR006909">
    <property type="entry name" value="Rad21/Rec8_C_eu"/>
</dbReference>
<dbReference type="GO" id="GO:0051301">
    <property type="term" value="P:cell division"/>
    <property type="evidence" value="ECO:0007669"/>
    <property type="project" value="UniProtKB-KW"/>
</dbReference>
<evidence type="ECO:0008006" key="14">
    <source>
        <dbReference type="Google" id="ProtNLM"/>
    </source>
</evidence>
<comment type="subcellular location">
    <subcellularLocation>
        <location evidence="1">Nucleus</location>
    </subcellularLocation>
</comment>
<evidence type="ECO:0000256" key="6">
    <source>
        <dbReference type="ARBA" id="ARBA00022829"/>
    </source>
</evidence>
<evidence type="ECO:0000259" key="11">
    <source>
        <dbReference type="Pfam" id="PF04824"/>
    </source>
</evidence>
<feature type="region of interest" description="Disordered" evidence="9">
    <location>
        <begin position="25"/>
        <end position="45"/>
    </location>
</feature>
<dbReference type="Pfam" id="PF04504">
    <property type="entry name" value="GeBP-like_DBD"/>
    <property type="match status" value="1"/>
</dbReference>
<dbReference type="InterPro" id="IPR039781">
    <property type="entry name" value="Rad21/Rec8-like"/>
</dbReference>
<dbReference type="InterPro" id="IPR053932">
    <property type="entry name" value="GeBP-like_DBD"/>
</dbReference>